<dbReference type="EMBL" id="CP053418">
    <property type="protein sequence ID" value="QJW84704.1"/>
    <property type="molecule type" value="Genomic_DNA"/>
</dbReference>
<reference evidence="2 3" key="1">
    <citation type="submission" date="2020-05" db="EMBL/GenBank/DDBJ databases">
        <title>Ramlibacter rhizophilus sp. nov., isolated from rhizosphere soil of national flower Mugunghwa from South Korea.</title>
        <authorList>
            <person name="Zheng-Fei Y."/>
            <person name="Huan T."/>
        </authorList>
    </citation>
    <scope>NUCLEOTIDE SEQUENCE [LARGE SCALE GENOMIC DNA]</scope>
    <source>
        <strain evidence="2 3">H242</strain>
    </source>
</reference>
<evidence type="ECO:0000313" key="2">
    <source>
        <dbReference type="EMBL" id="QJW84704.1"/>
    </source>
</evidence>
<reference evidence="2 3" key="2">
    <citation type="submission" date="2020-05" db="EMBL/GenBank/DDBJ databases">
        <authorList>
            <person name="Khan S.A."/>
            <person name="Jeon C.O."/>
            <person name="Chun B.H."/>
        </authorList>
    </citation>
    <scope>NUCLEOTIDE SEQUENCE [LARGE SCALE GENOMIC DNA]</scope>
    <source>
        <strain evidence="2 3">H242</strain>
    </source>
</reference>
<protein>
    <recommendedName>
        <fullName evidence="4">Exo-alpha-sialidase</fullName>
    </recommendedName>
</protein>
<evidence type="ECO:0008006" key="4">
    <source>
        <dbReference type="Google" id="ProtNLM"/>
    </source>
</evidence>
<feature type="compositionally biased region" description="Basic residues" evidence="1">
    <location>
        <begin position="164"/>
        <end position="175"/>
    </location>
</feature>
<evidence type="ECO:0000256" key="1">
    <source>
        <dbReference type="SAM" id="MobiDB-lite"/>
    </source>
</evidence>
<keyword evidence="3" id="KW-1185">Reference proteome</keyword>
<organism evidence="2 3">
    <name type="scientific">Ramlibacter terrae</name>
    <dbReference type="NCBI Taxonomy" id="2732511"/>
    <lineage>
        <taxon>Bacteria</taxon>
        <taxon>Pseudomonadati</taxon>
        <taxon>Pseudomonadota</taxon>
        <taxon>Betaproteobacteria</taxon>
        <taxon>Burkholderiales</taxon>
        <taxon>Comamonadaceae</taxon>
        <taxon>Ramlibacter</taxon>
    </lineage>
</organism>
<feature type="region of interest" description="Disordered" evidence="1">
    <location>
        <begin position="152"/>
        <end position="184"/>
    </location>
</feature>
<name>A0ABX6P3K5_9BURK</name>
<proteinExistence type="predicted"/>
<sequence>MRFEAGPGVTAGTATFAFAVKDSGGTANGGADLLQRSLAISVRNQAPVLAGANDLPTLLEDATANAGMLVADLVAGRITDPSNAFGIAVVAAASPNGSWEYSTDGGRSWSSLAAASESDARLLAADSLTRVRFVPAPDWNGTASGLAFRAGTAAAARLPPPPRMRGRRAGPRRSAPRSPPPAWW</sequence>
<accession>A0ABX6P3K5</accession>
<gene>
    <name evidence="2" type="ORF">HK414_16480</name>
</gene>
<dbReference type="Proteomes" id="UP000500826">
    <property type="component" value="Chromosome"/>
</dbReference>
<evidence type="ECO:0000313" key="3">
    <source>
        <dbReference type="Proteomes" id="UP000500826"/>
    </source>
</evidence>